<evidence type="ECO:0000256" key="12">
    <source>
        <dbReference type="ARBA" id="ARBA00081141"/>
    </source>
</evidence>
<evidence type="ECO:0000256" key="13">
    <source>
        <dbReference type="HAMAP-Rule" id="MF_01864"/>
    </source>
</evidence>
<dbReference type="HAMAP" id="MF_01864">
    <property type="entry name" value="tRNA_metthiotr_MiaB"/>
    <property type="match status" value="1"/>
</dbReference>
<evidence type="ECO:0000256" key="2">
    <source>
        <dbReference type="ARBA" id="ARBA00022485"/>
    </source>
</evidence>
<comment type="function">
    <text evidence="1 13">Catalyzes the methylthiolation of N6-(dimethylallyl)adenosine (i(6)A), leading to the formation of 2-methylthio-N6-(dimethylallyl)adenosine (ms(2)i(6)A) at position 37 in tRNAs that read codons beginning with uridine.</text>
</comment>
<dbReference type="InterPro" id="IPR005839">
    <property type="entry name" value="Methylthiotransferase"/>
</dbReference>
<keyword evidence="4 13" id="KW-0949">S-adenosyl-L-methionine</keyword>
<feature type="binding site" evidence="13">
    <location>
        <position position="47"/>
    </location>
    <ligand>
        <name>[4Fe-4S] cluster</name>
        <dbReference type="ChEBI" id="CHEBI:49883"/>
        <label>1</label>
    </ligand>
</feature>
<evidence type="ECO:0000259" key="15">
    <source>
        <dbReference type="PROSITE" id="PS51449"/>
    </source>
</evidence>
<dbReference type="InterPro" id="IPR007197">
    <property type="entry name" value="rSAM"/>
</dbReference>
<comment type="catalytic activity">
    <reaction evidence="9 13">
        <text>N(6)-dimethylallyladenosine(37) in tRNA + (sulfur carrier)-SH + AH2 + 2 S-adenosyl-L-methionine = 2-methylsulfanyl-N(6)-dimethylallyladenosine(37) in tRNA + (sulfur carrier)-H + 5'-deoxyadenosine + L-methionine + A + S-adenosyl-L-homocysteine + 2 H(+)</text>
        <dbReference type="Rhea" id="RHEA:37067"/>
        <dbReference type="Rhea" id="RHEA-COMP:10375"/>
        <dbReference type="Rhea" id="RHEA-COMP:10376"/>
        <dbReference type="Rhea" id="RHEA-COMP:14737"/>
        <dbReference type="Rhea" id="RHEA-COMP:14739"/>
        <dbReference type="ChEBI" id="CHEBI:13193"/>
        <dbReference type="ChEBI" id="CHEBI:15378"/>
        <dbReference type="ChEBI" id="CHEBI:17319"/>
        <dbReference type="ChEBI" id="CHEBI:17499"/>
        <dbReference type="ChEBI" id="CHEBI:29917"/>
        <dbReference type="ChEBI" id="CHEBI:57844"/>
        <dbReference type="ChEBI" id="CHEBI:57856"/>
        <dbReference type="ChEBI" id="CHEBI:59789"/>
        <dbReference type="ChEBI" id="CHEBI:64428"/>
        <dbReference type="ChEBI" id="CHEBI:74415"/>
        <dbReference type="ChEBI" id="CHEBI:74417"/>
        <dbReference type="EC" id="2.8.4.3"/>
    </reaction>
</comment>
<dbReference type="InterPro" id="IPR006638">
    <property type="entry name" value="Elp3/MiaA/NifB-like_rSAM"/>
</dbReference>
<organism evidence="17 18">
    <name type="scientific">Dehalogenimonas etheniformans</name>
    <dbReference type="NCBI Taxonomy" id="1536648"/>
    <lineage>
        <taxon>Bacteria</taxon>
        <taxon>Bacillati</taxon>
        <taxon>Chloroflexota</taxon>
        <taxon>Dehalococcoidia</taxon>
        <taxon>Dehalococcoidales</taxon>
        <taxon>Dehalococcoidaceae</taxon>
        <taxon>Dehalogenimonas</taxon>
    </lineage>
</organism>
<evidence type="ECO:0000256" key="5">
    <source>
        <dbReference type="ARBA" id="ARBA00022723"/>
    </source>
</evidence>
<dbReference type="Pfam" id="PF01938">
    <property type="entry name" value="TRAM"/>
    <property type="match status" value="1"/>
</dbReference>
<dbReference type="InterPro" id="IPR006463">
    <property type="entry name" value="MiaB_methiolase"/>
</dbReference>
<feature type="binding site" evidence="13">
    <location>
        <position position="141"/>
    </location>
    <ligand>
        <name>[4Fe-4S] cluster</name>
        <dbReference type="ChEBI" id="CHEBI:49883"/>
        <label>2</label>
        <note>4Fe-4S-S-AdoMet</note>
    </ligand>
</feature>
<keyword evidence="3 13" id="KW-0808">Transferase</keyword>
<evidence type="ECO:0000313" key="17">
    <source>
        <dbReference type="EMBL" id="PPD57332.1"/>
    </source>
</evidence>
<dbReference type="InterPro" id="IPR020612">
    <property type="entry name" value="Methylthiotransferase_CS"/>
</dbReference>
<dbReference type="Pfam" id="PF00919">
    <property type="entry name" value="UPF0004"/>
    <property type="match status" value="1"/>
</dbReference>
<keyword evidence="5 13" id="KW-0479">Metal-binding</keyword>
<comment type="cofactor">
    <cofactor evidence="13">
        <name>[4Fe-4S] cluster</name>
        <dbReference type="ChEBI" id="CHEBI:49883"/>
    </cofactor>
    <text evidence="13">Binds 2 [4Fe-4S] clusters. One cluster is coordinated with 3 cysteines and an exchangeable S-adenosyl-L-methionine.</text>
</comment>
<feature type="binding site" evidence="13">
    <location>
        <position position="11"/>
    </location>
    <ligand>
        <name>[4Fe-4S] cluster</name>
        <dbReference type="ChEBI" id="CHEBI:49883"/>
        <label>1</label>
    </ligand>
</feature>
<keyword evidence="18" id="KW-1185">Reference proteome</keyword>
<evidence type="ECO:0000259" key="16">
    <source>
        <dbReference type="PROSITE" id="PS51918"/>
    </source>
</evidence>
<feature type="domain" description="Radical SAM core" evidence="16">
    <location>
        <begin position="120"/>
        <end position="351"/>
    </location>
</feature>
<keyword evidence="6 13" id="KW-0408">Iron</keyword>
<dbReference type="InterPro" id="IPR038135">
    <property type="entry name" value="Methylthiotransferase_N_sf"/>
</dbReference>
<dbReference type="InterPro" id="IPR058240">
    <property type="entry name" value="rSAM_sf"/>
</dbReference>
<dbReference type="GO" id="GO:0051539">
    <property type="term" value="F:4 iron, 4 sulfur cluster binding"/>
    <property type="evidence" value="ECO:0007669"/>
    <property type="project" value="UniProtKB-UniRule"/>
</dbReference>
<dbReference type="GO" id="GO:0035597">
    <property type="term" value="F:tRNA-2-methylthio-N(6)-dimethylallyladenosine(37) synthase activity"/>
    <property type="evidence" value="ECO:0007669"/>
    <property type="project" value="UniProtKB-EC"/>
</dbReference>
<dbReference type="OrthoDB" id="9805215at2"/>
<dbReference type="InterPro" id="IPR023404">
    <property type="entry name" value="rSAM_horseshoe"/>
</dbReference>
<dbReference type="PANTHER" id="PTHR43020:SF2">
    <property type="entry name" value="MITOCHONDRIAL TRNA METHYLTHIOTRANSFERASE CDK5RAP1"/>
    <property type="match status" value="1"/>
</dbReference>
<feature type="binding site" evidence="13">
    <location>
        <position position="81"/>
    </location>
    <ligand>
        <name>[4Fe-4S] cluster</name>
        <dbReference type="ChEBI" id="CHEBI:49883"/>
        <label>1</label>
    </ligand>
</feature>
<comment type="caution">
    <text evidence="17">The sequence shown here is derived from an EMBL/GenBank/DDBJ whole genome shotgun (WGS) entry which is preliminary data.</text>
</comment>
<comment type="subunit">
    <text evidence="13">Monomer.</text>
</comment>
<dbReference type="SFLD" id="SFLDG01061">
    <property type="entry name" value="methylthiotransferase"/>
    <property type="match status" value="1"/>
</dbReference>
<feature type="domain" description="TRAM" evidence="14">
    <location>
        <begin position="354"/>
        <end position="420"/>
    </location>
</feature>
<dbReference type="AlphaFoldDB" id="A0A2P5P4V7"/>
<evidence type="ECO:0000256" key="4">
    <source>
        <dbReference type="ARBA" id="ARBA00022691"/>
    </source>
</evidence>
<protein>
    <recommendedName>
        <fullName evidence="10 13">tRNA-2-methylthio-N(6)-dimethylallyladenosine synthase</fullName>
        <ecNumber evidence="8 13">2.8.4.3</ecNumber>
    </recommendedName>
    <alternativeName>
        <fullName evidence="12 13">(Dimethylallyl)adenosine tRNA methylthiotransferase MiaB</fullName>
    </alternativeName>
    <alternativeName>
        <fullName evidence="11 13">tRNA-i(6)A37 methylthiotransferase</fullName>
    </alternativeName>
</protein>
<dbReference type="Gene3D" id="3.80.30.20">
    <property type="entry name" value="tm_1862 like domain"/>
    <property type="match status" value="1"/>
</dbReference>
<comment type="subcellular location">
    <subcellularLocation>
        <location evidence="13">Cytoplasm</location>
    </subcellularLocation>
</comment>
<evidence type="ECO:0000259" key="14">
    <source>
        <dbReference type="PROSITE" id="PS50926"/>
    </source>
</evidence>
<keyword evidence="7 13" id="KW-0411">Iron-sulfur</keyword>
<feature type="binding site" evidence="13">
    <location>
        <position position="134"/>
    </location>
    <ligand>
        <name>[4Fe-4S] cluster</name>
        <dbReference type="ChEBI" id="CHEBI:49883"/>
        <label>2</label>
        <note>4Fe-4S-S-AdoMet</note>
    </ligand>
</feature>
<dbReference type="FunFam" id="3.80.30.20:FF:000001">
    <property type="entry name" value="tRNA-2-methylthio-N(6)-dimethylallyladenosine synthase 2"/>
    <property type="match status" value="1"/>
</dbReference>
<evidence type="ECO:0000256" key="11">
    <source>
        <dbReference type="ARBA" id="ARBA00080698"/>
    </source>
</evidence>
<dbReference type="NCBIfam" id="TIGR00089">
    <property type="entry name" value="MiaB/RimO family radical SAM methylthiotransferase"/>
    <property type="match status" value="1"/>
</dbReference>
<dbReference type="NCBIfam" id="NF010916">
    <property type="entry name" value="PRK14336.1"/>
    <property type="match status" value="1"/>
</dbReference>
<proteinExistence type="inferred from homology"/>
<evidence type="ECO:0000256" key="6">
    <source>
        <dbReference type="ARBA" id="ARBA00023004"/>
    </source>
</evidence>
<evidence type="ECO:0000256" key="8">
    <source>
        <dbReference type="ARBA" id="ARBA00033765"/>
    </source>
</evidence>
<dbReference type="PROSITE" id="PS51918">
    <property type="entry name" value="RADICAL_SAM"/>
    <property type="match status" value="1"/>
</dbReference>
<name>A0A2P5P4V7_9CHLR</name>
<dbReference type="GO" id="GO:0046872">
    <property type="term" value="F:metal ion binding"/>
    <property type="evidence" value="ECO:0007669"/>
    <property type="project" value="UniProtKB-KW"/>
</dbReference>
<dbReference type="GO" id="GO:0005829">
    <property type="term" value="C:cytosol"/>
    <property type="evidence" value="ECO:0007669"/>
    <property type="project" value="TreeGrafter"/>
</dbReference>
<dbReference type="Pfam" id="PF04055">
    <property type="entry name" value="Radical_SAM"/>
    <property type="match status" value="1"/>
</dbReference>
<dbReference type="PROSITE" id="PS01278">
    <property type="entry name" value="MTTASE_RADICAL"/>
    <property type="match status" value="1"/>
</dbReference>
<evidence type="ECO:0000256" key="10">
    <source>
        <dbReference type="ARBA" id="ARBA00068570"/>
    </source>
</evidence>
<dbReference type="InterPro" id="IPR002792">
    <property type="entry name" value="TRAM_dom"/>
</dbReference>
<keyword evidence="13" id="KW-0819">tRNA processing</keyword>
<dbReference type="SMART" id="SM00729">
    <property type="entry name" value="Elp3"/>
    <property type="match status" value="1"/>
</dbReference>
<evidence type="ECO:0000256" key="1">
    <source>
        <dbReference type="ARBA" id="ARBA00003234"/>
    </source>
</evidence>
<accession>A0A2P5P4V7</accession>
<dbReference type="Gene3D" id="3.40.50.12160">
    <property type="entry name" value="Methylthiotransferase, N-terminal domain"/>
    <property type="match status" value="1"/>
</dbReference>
<dbReference type="SUPFAM" id="SSF102114">
    <property type="entry name" value="Radical SAM enzymes"/>
    <property type="match status" value="1"/>
</dbReference>
<keyword evidence="13" id="KW-0963">Cytoplasm</keyword>
<dbReference type="EMBL" id="JQAN02000014">
    <property type="protein sequence ID" value="PPD57332.1"/>
    <property type="molecule type" value="Genomic_DNA"/>
</dbReference>
<dbReference type="PROSITE" id="PS50926">
    <property type="entry name" value="TRAM"/>
    <property type="match status" value="1"/>
</dbReference>
<dbReference type="SFLD" id="SFLDG01082">
    <property type="entry name" value="B12-binding_domain_containing"/>
    <property type="match status" value="1"/>
</dbReference>
<evidence type="ECO:0000256" key="7">
    <source>
        <dbReference type="ARBA" id="ARBA00023014"/>
    </source>
</evidence>
<feature type="binding site" evidence="13">
    <location>
        <position position="138"/>
    </location>
    <ligand>
        <name>[4Fe-4S] cluster</name>
        <dbReference type="ChEBI" id="CHEBI:49883"/>
        <label>2</label>
        <note>4Fe-4S-S-AdoMet</note>
    </ligand>
</feature>
<feature type="domain" description="MTTase N-terminal" evidence="15">
    <location>
        <begin position="2"/>
        <end position="122"/>
    </location>
</feature>
<dbReference type="PROSITE" id="PS51449">
    <property type="entry name" value="MTTASE_N"/>
    <property type="match status" value="1"/>
</dbReference>
<sequence>MPNYFIFTIGCQMNQAEAERLESLLFQKGYSPVDSADKADLALLVSCAVRQGAEDRITNRLALLRRLKNQKPSMKIALTGCMVEEDLALMKKQYPMVDYFFTAGAMPDFLDQLPDDILPQKPGISVNVPIIQGCDNFCSYCIVPYRRGRETSRPLDTIVAEVAELVERGAREVTLLGQNVNAYGHDLTGTVDLADLLIAINNVEGLYRIRFLTNHPKDMSPRLIEAMASLDKVCPSLNLPAQAGDNDILERMRRGYTVGDYRALVGTIRQKVPGVCLTTDVIVGFPGETEEQFANTRRLIETVRFDAVHLAAYSPRPGTEAAEKFEDDISREEKARRLTELETLQTGIAAEINSSLVGSIIEVLVEGEDRGKWRGRERSGKLVFFNVKRDHTLSIDLKGRLVPVRITKAGPWSLQGDPIELSKENK</sequence>
<dbReference type="CDD" id="cd01335">
    <property type="entry name" value="Radical_SAM"/>
    <property type="match status" value="1"/>
</dbReference>
<evidence type="ECO:0000256" key="9">
    <source>
        <dbReference type="ARBA" id="ARBA00051425"/>
    </source>
</evidence>
<comment type="similarity">
    <text evidence="13">Belongs to the methylthiotransferase family. MiaB subfamily.</text>
</comment>
<dbReference type="InterPro" id="IPR013848">
    <property type="entry name" value="Methylthiotransferase_N"/>
</dbReference>
<keyword evidence="2 13" id="KW-0004">4Fe-4S</keyword>
<evidence type="ECO:0000313" key="18">
    <source>
        <dbReference type="Proteomes" id="UP000235653"/>
    </source>
</evidence>
<reference evidence="17 18" key="1">
    <citation type="journal article" date="2017" name="ISME J.">
        <title>Grape pomace compost harbors organohalide-respiring Dehalogenimonas species with novel reductive dehalogenase genes.</title>
        <authorList>
            <person name="Yang Y."/>
            <person name="Higgins S.A."/>
            <person name="Yan J."/>
            <person name="Simsir B."/>
            <person name="Chourey K."/>
            <person name="Iyer R."/>
            <person name="Hettich R.L."/>
            <person name="Baldwin B."/>
            <person name="Ogles D.M."/>
            <person name="Loffler F.E."/>
        </authorList>
    </citation>
    <scope>NUCLEOTIDE SEQUENCE [LARGE SCALE GENOMIC DNA]</scope>
    <source>
        <strain evidence="17 18">GP</strain>
    </source>
</reference>
<dbReference type="FunFam" id="3.40.50.12160:FF:000003">
    <property type="entry name" value="CDK5 regulatory subunit-associated protein 1"/>
    <property type="match status" value="1"/>
</dbReference>
<dbReference type="PANTHER" id="PTHR43020">
    <property type="entry name" value="CDK5 REGULATORY SUBUNIT-ASSOCIATED PROTEIN 1"/>
    <property type="match status" value="1"/>
</dbReference>
<gene>
    <name evidence="13" type="primary">miaB</name>
    <name evidence="17" type="ORF">JP09_009825</name>
</gene>
<dbReference type="RefSeq" id="WP_102331527.1">
    <property type="nucleotide sequence ID" value="NZ_CP058566.2"/>
</dbReference>
<dbReference type="EC" id="2.8.4.3" evidence="8 13"/>
<evidence type="ECO:0000256" key="3">
    <source>
        <dbReference type="ARBA" id="ARBA00022679"/>
    </source>
</evidence>
<dbReference type="Proteomes" id="UP000235653">
    <property type="component" value="Unassembled WGS sequence"/>
</dbReference>
<dbReference type="SFLD" id="SFLDS00029">
    <property type="entry name" value="Radical_SAM"/>
    <property type="match status" value="1"/>
</dbReference>